<keyword evidence="4" id="KW-0813">Transport</keyword>
<feature type="transmembrane region" description="Helical" evidence="26">
    <location>
        <begin position="319"/>
        <end position="343"/>
    </location>
</feature>
<dbReference type="Proteomes" id="UP000663981">
    <property type="component" value="Unassembled WGS sequence"/>
</dbReference>
<comment type="catalytic activity">
    <reaction evidence="21">
        <text>L-lysyl-glycine(out) = L-lysyl-glycine(in)</text>
        <dbReference type="Rhea" id="RHEA:79407"/>
        <dbReference type="ChEBI" id="CHEBI:191202"/>
    </reaction>
</comment>
<accession>A0ABS3NAL1</accession>
<proteinExistence type="inferred from homology"/>
<feature type="transmembrane region" description="Helical" evidence="26">
    <location>
        <begin position="263"/>
        <end position="284"/>
    </location>
</feature>
<comment type="catalytic activity">
    <reaction evidence="18">
        <text>L-arginyl-glycine(out) = L-arginyl-glycine(in)</text>
        <dbReference type="Rhea" id="RHEA:79391"/>
        <dbReference type="ChEBI" id="CHEBI:229955"/>
    </reaction>
</comment>
<evidence type="ECO:0000256" key="23">
    <source>
        <dbReference type="ARBA" id="ARBA00045018"/>
    </source>
</evidence>
<evidence type="ECO:0000256" key="3">
    <source>
        <dbReference type="ARBA" id="ARBA00008335"/>
    </source>
</evidence>
<reference evidence="28 29" key="1">
    <citation type="submission" date="2021-03" db="EMBL/GenBank/DDBJ databases">
        <title>Whole genome sequence of Metabacillus bambusae BG109.</title>
        <authorList>
            <person name="Jeong J.W."/>
        </authorList>
    </citation>
    <scope>NUCLEOTIDE SEQUENCE [LARGE SCALE GENOMIC DNA]</scope>
    <source>
        <strain evidence="28 29">BG109</strain>
    </source>
</reference>
<comment type="catalytic activity">
    <reaction evidence="12">
        <text>L-alpha-aminoacyl-L-histidine(out) = L-alpha-aminoacyl-L-histidine(in)</text>
        <dbReference type="Rhea" id="RHEA:79375"/>
        <dbReference type="ChEBI" id="CHEBI:229967"/>
    </reaction>
</comment>
<evidence type="ECO:0000256" key="25">
    <source>
        <dbReference type="ARBA" id="ARBA00046376"/>
    </source>
</evidence>
<evidence type="ECO:0000256" key="10">
    <source>
        <dbReference type="ARBA" id="ARBA00044878"/>
    </source>
</evidence>
<evidence type="ECO:0000256" key="22">
    <source>
        <dbReference type="ARBA" id="ARBA00044985"/>
    </source>
</evidence>
<evidence type="ECO:0000256" key="21">
    <source>
        <dbReference type="ARBA" id="ARBA00044924"/>
    </source>
</evidence>
<feature type="domain" description="Major facilitator superfamily (MFS) profile" evidence="27">
    <location>
        <begin position="12"/>
        <end position="416"/>
    </location>
</feature>
<keyword evidence="6 26" id="KW-1133">Transmembrane helix</keyword>
<comment type="subcellular location">
    <subcellularLocation>
        <location evidence="2">Cell membrane</location>
        <topology evidence="2">Multi-pass membrane protein</topology>
    </subcellularLocation>
    <subcellularLocation>
        <location evidence="1">Lysosome membrane</location>
        <topology evidence="1">Multi-pass membrane protein</topology>
    </subcellularLocation>
</comment>
<feature type="transmembrane region" description="Helical" evidence="26">
    <location>
        <begin position="390"/>
        <end position="411"/>
    </location>
</feature>
<keyword evidence="5 26" id="KW-0812">Transmembrane</keyword>
<comment type="catalytic activity">
    <reaction evidence="10">
        <text>L-histidyl-glycine(out) = L-histidyl-glycine(in)</text>
        <dbReference type="Rhea" id="RHEA:79395"/>
        <dbReference type="ChEBI" id="CHEBI:229957"/>
    </reaction>
</comment>
<evidence type="ECO:0000256" key="7">
    <source>
        <dbReference type="ARBA" id="ARBA00023136"/>
    </source>
</evidence>
<dbReference type="PROSITE" id="PS50850">
    <property type="entry name" value="MFS"/>
    <property type="match status" value="1"/>
</dbReference>
<evidence type="ECO:0000256" key="15">
    <source>
        <dbReference type="ARBA" id="ARBA00044898"/>
    </source>
</evidence>
<evidence type="ECO:0000256" key="20">
    <source>
        <dbReference type="ARBA" id="ARBA00044919"/>
    </source>
</evidence>
<feature type="transmembrane region" description="Helical" evidence="26">
    <location>
        <begin position="355"/>
        <end position="378"/>
    </location>
</feature>
<feature type="transmembrane region" description="Helical" evidence="26">
    <location>
        <begin position="101"/>
        <end position="124"/>
    </location>
</feature>
<evidence type="ECO:0000259" key="27">
    <source>
        <dbReference type="PROSITE" id="PS50850"/>
    </source>
</evidence>
<evidence type="ECO:0000256" key="12">
    <source>
        <dbReference type="ARBA" id="ARBA00044884"/>
    </source>
</evidence>
<evidence type="ECO:0000256" key="4">
    <source>
        <dbReference type="ARBA" id="ARBA00022448"/>
    </source>
</evidence>
<comment type="catalytic activity">
    <reaction evidence="16">
        <text>L-arginyl-L-alpha-amino acid(out) = L-arginyl-L-alpha-amino acid(in)</text>
        <dbReference type="Rhea" id="RHEA:79371"/>
        <dbReference type="ChEBI" id="CHEBI:84315"/>
    </reaction>
</comment>
<dbReference type="PANTHER" id="PTHR23512">
    <property type="entry name" value="MAJOR FACILITATOR SUPERFAMILY DOMAIN-CONTAINING PROTEIN 1"/>
    <property type="match status" value="1"/>
</dbReference>
<evidence type="ECO:0000256" key="2">
    <source>
        <dbReference type="ARBA" id="ARBA00004651"/>
    </source>
</evidence>
<name>A0ABS3NAL1_9BACI</name>
<evidence type="ECO:0000256" key="9">
    <source>
        <dbReference type="ARBA" id="ARBA00044876"/>
    </source>
</evidence>
<feature type="transmembrane region" description="Helical" evidence="26">
    <location>
        <begin position="227"/>
        <end position="251"/>
    </location>
</feature>
<evidence type="ECO:0000256" key="14">
    <source>
        <dbReference type="ARBA" id="ARBA00044893"/>
    </source>
</evidence>
<evidence type="ECO:0000256" key="1">
    <source>
        <dbReference type="ARBA" id="ARBA00004155"/>
    </source>
</evidence>
<dbReference type="RefSeq" id="WP_207982162.1">
    <property type="nucleotide sequence ID" value="NZ_JAGDEL010000034.1"/>
</dbReference>
<comment type="catalytic activity">
    <reaction evidence="14">
        <text>L-alpha-aminoacyl-L-lysine(out) = L-alpha-aminoacyl-L-lysine(in)</text>
        <dbReference type="Rhea" id="RHEA:79383"/>
        <dbReference type="ChEBI" id="CHEBI:229966"/>
    </reaction>
</comment>
<dbReference type="InterPro" id="IPR036259">
    <property type="entry name" value="MFS_trans_sf"/>
</dbReference>
<dbReference type="EMBL" id="JAGDEL010000034">
    <property type="protein sequence ID" value="MBO1515277.1"/>
    <property type="molecule type" value="Genomic_DNA"/>
</dbReference>
<dbReference type="SUPFAM" id="SSF103473">
    <property type="entry name" value="MFS general substrate transporter"/>
    <property type="match status" value="1"/>
</dbReference>
<evidence type="ECO:0000256" key="18">
    <source>
        <dbReference type="ARBA" id="ARBA00044903"/>
    </source>
</evidence>
<keyword evidence="7 26" id="KW-0472">Membrane</keyword>
<comment type="catalytic activity">
    <reaction evidence="9">
        <text>L-lysyl-L-alanine(out) = L-lysyl-L-alanine(in)</text>
        <dbReference type="Rhea" id="RHEA:79399"/>
        <dbReference type="ChEBI" id="CHEBI:229954"/>
    </reaction>
</comment>
<sequence length="426" mass="46739">MDKQNSKFRWIVFATVLFTYFIIVSQRTAPGLISDQLMKDFNVTASTIGLLASIQFFAYAGLQVPIGILSDRFGPNLFLIVGTLLTGVGTLLYSLAPNESILFLARLIVGTGDATIWVNVVLILSQWFKGNEFIKLLGMAGMTGSLGFLMATVPFSIWIALTGWRASFFTMGIILCLCGILLYFVLVKYPKRMIQNNAVTSSSSVKPELKREKTLVILNRIFSNRQAWAVFFCHFGAVGTYVGFIGSWAVPYGMDVFDMTRSGASQFIMIGLIGALIGAPLTSWISSRMQSIKKPYITVHLLIFLSWAAFLLFSGKPPLIILMLLFLLIGYGNGASALTFAVVRQSFDVKEVGVASGFANMGGFLSAVLLPSIFGKVLDHFHFAESNVGYLYGFFIPVIFSIIGLIGGILIKEQSKEITQTKELSV</sequence>
<feature type="transmembrane region" description="Helical" evidence="26">
    <location>
        <begin position="43"/>
        <end position="62"/>
    </location>
</feature>
<gene>
    <name evidence="28" type="ORF">I7822_27050</name>
</gene>
<evidence type="ECO:0000256" key="17">
    <source>
        <dbReference type="ARBA" id="ARBA00044900"/>
    </source>
</evidence>
<feature type="transmembrane region" description="Helical" evidence="26">
    <location>
        <begin position="7"/>
        <end position="23"/>
    </location>
</feature>
<evidence type="ECO:0000256" key="11">
    <source>
        <dbReference type="ARBA" id="ARBA00044881"/>
    </source>
</evidence>
<dbReference type="InterPro" id="IPR011701">
    <property type="entry name" value="MFS"/>
</dbReference>
<dbReference type="Pfam" id="PF07690">
    <property type="entry name" value="MFS_1"/>
    <property type="match status" value="1"/>
</dbReference>
<comment type="catalytic activity">
    <reaction evidence="17">
        <text>L-lysyl-L-lysine(out) = L-lysyl-L-lysine(in)</text>
        <dbReference type="Rhea" id="RHEA:79403"/>
        <dbReference type="ChEBI" id="CHEBI:229956"/>
    </reaction>
</comment>
<dbReference type="InterPro" id="IPR020846">
    <property type="entry name" value="MFS_dom"/>
</dbReference>
<comment type="catalytic activity">
    <reaction evidence="19">
        <text>L-histidyl-L-alpha-amino acid(out) = L-histidyl-L-alpha-amino acid(in)</text>
        <dbReference type="Rhea" id="RHEA:79379"/>
        <dbReference type="ChEBI" id="CHEBI:229964"/>
    </reaction>
</comment>
<evidence type="ECO:0000313" key="28">
    <source>
        <dbReference type="EMBL" id="MBO1515277.1"/>
    </source>
</evidence>
<organism evidence="28 29">
    <name type="scientific">Metabacillus bambusae</name>
    <dbReference type="NCBI Taxonomy" id="2795218"/>
    <lineage>
        <taxon>Bacteria</taxon>
        <taxon>Bacillati</taxon>
        <taxon>Bacillota</taxon>
        <taxon>Bacilli</taxon>
        <taxon>Bacillales</taxon>
        <taxon>Bacillaceae</taxon>
        <taxon>Metabacillus</taxon>
    </lineage>
</organism>
<protein>
    <recommendedName>
        <fullName evidence="22">Lysosomal dipeptide transporter MFSD1</fullName>
    </recommendedName>
    <alternativeName>
        <fullName evidence="23">Major facilitator superfamily domain-containing protein 1</fullName>
    </alternativeName>
</protein>
<comment type="catalytic activity">
    <reaction evidence="13">
        <text>L-lysyl-L-alpha-amino acid(out) = L-lysyl-L-alpha-amino acid(in)</text>
        <dbReference type="Rhea" id="RHEA:79387"/>
        <dbReference type="ChEBI" id="CHEBI:229965"/>
    </reaction>
</comment>
<evidence type="ECO:0000313" key="29">
    <source>
        <dbReference type="Proteomes" id="UP000663981"/>
    </source>
</evidence>
<feature type="transmembrane region" description="Helical" evidence="26">
    <location>
        <begin position="296"/>
        <end position="313"/>
    </location>
</feature>
<comment type="catalytic activity">
    <reaction evidence="15">
        <text>L-aspartyl-L-lysine(out) = L-aspartyl-L-lysine(in)</text>
        <dbReference type="Rhea" id="RHEA:79411"/>
        <dbReference type="ChEBI" id="CHEBI:229953"/>
    </reaction>
</comment>
<feature type="transmembrane region" description="Helical" evidence="26">
    <location>
        <begin position="136"/>
        <end position="160"/>
    </location>
</feature>
<evidence type="ECO:0000256" key="26">
    <source>
        <dbReference type="SAM" id="Phobius"/>
    </source>
</evidence>
<comment type="similarity">
    <text evidence="3">Belongs to the major facilitator superfamily.</text>
</comment>
<comment type="function">
    <text evidence="24">Lysosomal dipeptide uniporter that selectively exports lysine, arginine or histidine-containing dipeptides with a net positive charge from the lysosome lumen into the cytosol. Could play a role in a specific type of protein O-glycosylation indirectly regulating macrophages migration and tissue invasion. Also essential for liver homeostasis.</text>
</comment>
<dbReference type="InterPro" id="IPR052187">
    <property type="entry name" value="MFSD1"/>
</dbReference>
<feature type="transmembrane region" description="Helical" evidence="26">
    <location>
        <begin position="166"/>
        <end position="186"/>
    </location>
</feature>
<feature type="transmembrane region" description="Helical" evidence="26">
    <location>
        <begin position="74"/>
        <end position="95"/>
    </location>
</feature>
<evidence type="ECO:0000256" key="24">
    <source>
        <dbReference type="ARBA" id="ARBA00045709"/>
    </source>
</evidence>
<keyword evidence="8" id="KW-0458">Lysosome</keyword>
<evidence type="ECO:0000256" key="19">
    <source>
        <dbReference type="ARBA" id="ARBA00044912"/>
    </source>
</evidence>
<dbReference type="Gene3D" id="1.20.1250.20">
    <property type="entry name" value="MFS general substrate transporter like domains"/>
    <property type="match status" value="2"/>
</dbReference>
<evidence type="ECO:0000256" key="13">
    <source>
        <dbReference type="ARBA" id="ARBA00044891"/>
    </source>
</evidence>
<evidence type="ECO:0000256" key="16">
    <source>
        <dbReference type="ARBA" id="ARBA00044899"/>
    </source>
</evidence>
<keyword evidence="29" id="KW-1185">Reference proteome</keyword>
<comment type="catalytic activity">
    <reaction evidence="11">
        <text>L-alpha-aminoacyl-L-arginine(out) = L-alpha-aminoacyl-L-arginine(in)</text>
        <dbReference type="Rhea" id="RHEA:79367"/>
        <dbReference type="ChEBI" id="CHEBI:229968"/>
    </reaction>
</comment>
<comment type="subunit">
    <text evidence="25">Homodimer. Interacts with lysosomal protein GLMP (via lumenal domain); the interaction starts while both proteins are still in the endoplasmic reticulum and is required for stabilization of MFSD1 in lysosomes but has no direct effect on its targeting to lysosomes or transporter activity.</text>
</comment>
<evidence type="ECO:0000256" key="8">
    <source>
        <dbReference type="ARBA" id="ARBA00023228"/>
    </source>
</evidence>
<evidence type="ECO:0000256" key="5">
    <source>
        <dbReference type="ARBA" id="ARBA00022692"/>
    </source>
</evidence>
<dbReference type="PANTHER" id="PTHR23512:SF3">
    <property type="entry name" value="MAJOR FACILITATOR SUPERFAMILY DOMAIN-CONTAINING PROTEIN 1"/>
    <property type="match status" value="1"/>
</dbReference>
<evidence type="ECO:0000256" key="6">
    <source>
        <dbReference type="ARBA" id="ARBA00022989"/>
    </source>
</evidence>
<comment type="caution">
    <text evidence="28">The sequence shown here is derived from an EMBL/GenBank/DDBJ whole genome shotgun (WGS) entry which is preliminary data.</text>
</comment>
<comment type="catalytic activity">
    <reaction evidence="20">
        <text>L-alanyl-L-lysine(out) = L-alanyl-L-lysine(in)</text>
        <dbReference type="Rhea" id="RHEA:79415"/>
        <dbReference type="ChEBI" id="CHEBI:192470"/>
    </reaction>
</comment>